<dbReference type="InterPro" id="IPR009003">
    <property type="entry name" value="Peptidase_S1_PA"/>
</dbReference>
<comment type="similarity">
    <text evidence="2">Belongs to the peptidase S1 family. CLIP subfamily.</text>
</comment>
<dbReference type="PROSITE" id="PS50240">
    <property type="entry name" value="TRYPSIN_DOM"/>
    <property type="match status" value="1"/>
</dbReference>
<dbReference type="PRINTS" id="PR00722">
    <property type="entry name" value="CHYMOTRYPSIN"/>
</dbReference>
<dbReference type="SUPFAM" id="SSF50494">
    <property type="entry name" value="Trypsin-like serine proteases"/>
    <property type="match status" value="1"/>
</dbReference>
<keyword evidence="3" id="KW-0732">Signal</keyword>
<dbReference type="InterPro" id="IPR051487">
    <property type="entry name" value="Ser/Thr_Proteases_Immune/Dev"/>
</dbReference>
<evidence type="ECO:0000313" key="6">
    <source>
        <dbReference type="Proteomes" id="UP000887013"/>
    </source>
</evidence>
<dbReference type="EMBL" id="BMAW01102332">
    <property type="protein sequence ID" value="GFT03726.1"/>
    <property type="molecule type" value="Genomic_DNA"/>
</dbReference>
<evidence type="ECO:0000259" key="4">
    <source>
        <dbReference type="PROSITE" id="PS50240"/>
    </source>
</evidence>
<evidence type="ECO:0000256" key="1">
    <source>
        <dbReference type="ARBA" id="ARBA00023157"/>
    </source>
</evidence>
<dbReference type="SMART" id="SM00020">
    <property type="entry name" value="Tryp_SPc"/>
    <property type="match status" value="1"/>
</dbReference>
<dbReference type="CDD" id="cd00190">
    <property type="entry name" value="Tryp_SPc"/>
    <property type="match status" value="1"/>
</dbReference>
<accession>A0A8X6NA92</accession>
<proteinExistence type="inferred from homology"/>
<organism evidence="5 6">
    <name type="scientific">Nephila pilipes</name>
    <name type="common">Giant wood spider</name>
    <name type="synonym">Nephila maculata</name>
    <dbReference type="NCBI Taxonomy" id="299642"/>
    <lineage>
        <taxon>Eukaryota</taxon>
        <taxon>Metazoa</taxon>
        <taxon>Ecdysozoa</taxon>
        <taxon>Arthropoda</taxon>
        <taxon>Chelicerata</taxon>
        <taxon>Arachnida</taxon>
        <taxon>Araneae</taxon>
        <taxon>Araneomorphae</taxon>
        <taxon>Entelegynae</taxon>
        <taxon>Araneoidea</taxon>
        <taxon>Nephilidae</taxon>
        <taxon>Nephila</taxon>
    </lineage>
</organism>
<evidence type="ECO:0000256" key="3">
    <source>
        <dbReference type="SAM" id="SignalP"/>
    </source>
</evidence>
<evidence type="ECO:0000313" key="5">
    <source>
        <dbReference type="EMBL" id="GFT03726.1"/>
    </source>
</evidence>
<sequence length="264" mass="29582">MIFNVGLLVSLCLWIENIVADNSTSIPEKGHLFQCDCGKVNEMNARIIGGSEVNPPHKYPWMVTIGNSRVDFQCGGALITLQYVLTSVRCVEYDEVVIVGIGVRNLSESYEQILSQTIKKHPLYEKDPIKHDIALIMLQRPVNLYLDVSTICLPHNYDLEKPGIDAVVAGWGYYSNEYDRSPVLKETVMKIFPGTEQIVAKGENSSETSDGDTGSPLFVEYKEELRQHVIGVLSKEERGMTYFARVSSSLTWILQNIQDGAMCQ</sequence>
<dbReference type="AlphaFoldDB" id="A0A8X6NA92"/>
<feature type="signal peptide" evidence="3">
    <location>
        <begin position="1"/>
        <end position="20"/>
    </location>
</feature>
<dbReference type="InterPro" id="IPR001314">
    <property type="entry name" value="Peptidase_S1A"/>
</dbReference>
<keyword evidence="1" id="KW-1015">Disulfide bond</keyword>
<dbReference type="PANTHER" id="PTHR24256">
    <property type="entry name" value="TRYPTASE-RELATED"/>
    <property type="match status" value="1"/>
</dbReference>
<keyword evidence="6" id="KW-1185">Reference proteome</keyword>
<dbReference type="OrthoDB" id="6436501at2759"/>
<gene>
    <name evidence="5" type="primary">NCL1_34337</name>
    <name evidence="5" type="ORF">NPIL_644681</name>
</gene>
<dbReference type="Proteomes" id="UP000887013">
    <property type="component" value="Unassembled WGS sequence"/>
</dbReference>
<protein>
    <submittedName>
        <fullName evidence="5">Chymotrypsin B</fullName>
    </submittedName>
</protein>
<reference evidence="5" key="1">
    <citation type="submission" date="2020-08" db="EMBL/GenBank/DDBJ databases">
        <title>Multicomponent nature underlies the extraordinary mechanical properties of spider dragline silk.</title>
        <authorList>
            <person name="Kono N."/>
            <person name="Nakamura H."/>
            <person name="Mori M."/>
            <person name="Yoshida Y."/>
            <person name="Ohtoshi R."/>
            <person name="Malay A.D."/>
            <person name="Moran D.A.P."/>
            <person name="Tomita M."/>
            <person name="Numata K."/>
            <person name="Arakawa K."/>
        </authorList>
    </citation>
    <scope>NUCLEOTIDE SEQUENCE</scope>
</reference>
<dbReference type="GO" id="GO:0006508">
    <property type="term" value="P:proteolysis"/>
    <property type="evidence" value="ECO:0007669"/>
    <property type="project" value="InterPro"/>
</dbReference>
<name>A0A8X6NA92_NEPPI</name>
<dbReference type="InterPro" id="IPR001254">
    <property type="entry name" value="Trypsin_dom"/>
</dbReference>
<dbReference type="Pfam" id="PF00089">
    <property type="entry name" value="Trypsin"/>
    <property type="match status" value="1"/>
</dbReference>
<dbReference type="GO" id="GO:0004252">
    <property type="term" value="F:serine-type endopeptidase activity"/>
    <property type="evidence" value="ECO:0007669"/>
    <property type="project" value="InterPro"/>
</dbReference>
<evidence type="ECO:0000256" key="2">
    <source>
        <dbReference type="ARBA" id="ARBA00024195"/>
    </source>
</evidence>
<dbReference type="InterPro" id="IPR043504">
    <property type="entry name" value="Peptidase_S1_PA_chymotrypsin"/>
</dbReference>
<comment type="caution">
    <text evidence="5">The sequence shown here is derived from an EMBL/GenBank/DDBJ whole genome shotgun (WGS) entry which is preliminary data.</text>
</comment>
<dbReference type="Gene3D" id="2.40.10.10">
    <property type="entry name" value="Trypsin-like serine proteases"/>
    <property type="match status" value="1"/>
</dbReference>
<feature type="chain" id="PRO_5036452162" evidence="3">
    <location>
        <begin position="21"/>
        <end position="264"/>
    </location>
</feature>
<feature type="domain" description="Peptidase S1" evidence="4">
    <location>
        <begin position="47"/>
        <end position="258"/>
    </location>
</feature>